<evidence type="ECO:0000313" key="1">
    <source>
        <dbReference type="EMBL" id="KAF2631224.1"/>
    </source>
</evidence>
<name>A0ACB6SD96_9PLEO</name>
<gene>
    <name evidence="1" type="ORF">BU25DRAFT_455543</name>
</gene>
<evidence type="ECO:0000313" key="2">
    <source>
        <dbReference type="Proteomes" id="UP000799754"/>
    </source>
</evidence>
<accession>A0ACB6SD96</accession>
<proteinExistence type="predicted"/>
<comment type="caution">
    <text evidence="1">The sequence shown here is derived from an EMBL/GenBank/DDBJ whole genome shotgun (WGS) entry which is preliminary data.</text>
</comment>
<organism evidence="1 2">
    <name type="scientific">Macroventuria anomochaeta</name>
    <dbReference type="NCBI Taxonomy" id="301207"/>
    <lineage>
        <taxon>Eukaryota</taxon>
        <taxon>Fungi</taxon>
        <taxon>Dikarya</taxon>
        <taxon>Ascomycota</taxon>
        <taxon>Pezizomycotina</taxon>
        <taxon>Dothideomycetes</taxon>
        <taxon>Pleosporomycetidae</taxon>
        <taxon>Pleosporales</taxon>
        <taxon>Pleosporineae</taxon>
        <taxon>Didymellaceae</taxon>
        <taxon>Macroventuria</taxon>
    </lineage>
</organism>
<keyword evidence="2" id="KW-1185">Reference proteome</keyword>
<protein>
    <submittedName>
        <fullName evidence="1">Uncharacterized protein</fullName>
    </submittedName>
</protein>
<dbReference type="Proteomes" id="UP000799754">
    <property type="component" value="Unassembled WGS sequence"/>
</dbReference>
<dbReference type="EMBL" id="MU006705">
    <property type="protein sequence ID" value="KAF2631224.1"/>
    <property type="molecule type" value="Genomic_DNA"/>
</dbReference>
<sequence>MLYSSRLVFGTEQEAVRLFANSSDTSKGGLTIQVGRSIDAQTVHVPQSVLDSCSILGGLLLPGCRIVNADPIVFAIIIEYLHMSSIMDLITFSTPGHLQELTINENPLLSLAKAWHVGDMLRMPDLQNRLFKVYRAYYMQCLEDRLRPPLDPEPLDSKPLDPEPFVYLRDNIGNHTKAEKFIVDFHAGLMQNQAVLKRNDFKLLPNDIAVKIRYRWFELSGRVRKDSLHPELSNDRIAAKDSCYRVTKDDAIVQSDLQIQYLSLWSHETGNSEATDDVSVYDLFAPNLQWNELPPEHSTQAGIFGLLDFAA</sequence>
<reference evidence="1" key="1">
    <citation type="journal article" date="2020" name="Stud. Mycol.">
        <title>101 Dothideomycetes genomes: a test case for predicting lifestyles and emergence of pathogens.</title>
        <authorList>
            <person name="Haridas S."/>
            <person name="Albert R."/>
            <person name="Binder M."/>
            <person name="Bloem J."/>
            <person name="Labutti K."/>
            <person name="Salamov A."/>
            <person name="Andreopoulos B."/>
            <person name="Baker S."/>
            <person name="Barry K."/>
            <person name="Bills G."/>
            <person name="Bluhm B."/>
            <person name="Cannon C."/>
            <person name="Castanera R."/>
            <person name="Culley D."/>
            <person name="Daum C."/>
            <person name="Ezra D."/>
            <person name="Gonzalez J."/>
            <person name="Henrissat B."/>
            <person name="Kuo A."/>
            <person name="Liang C."/>
            <person name="Lipzen A."/>
            <person name="Lutzoni F."/>
            <person name="Magnuson J."/>
            <person name="Mondo S."/>
            <person name="Nolan M."/>
            <person name="Ohm R."/>
            <person name="Pangilinan J."/>
            <person name="Park H.-J."/>
            <person name="Ramirez L."/>
            <person name="Alfaro M."/>
            <person name="Sun H."/>
            <person name="Tritt A."/>
            <person name="Yoshinaga Y."/>
            <person name="Zwiers L.-H."/>
            <person name="Turgeon B."/>
            <person name="Goodwin S."/>
            <person name="Spatafora J."/>
            <person name="Crous P."/>
            <person name="Grigoriev I."/>
        </authorList>
    </citation>
    <scope>NUCLEOTIDE SEQUENCE</scope>
    <source>
        <strain evidence="1">CBS 525.71</strain>
    </source>
</reference>